<evidence type="ECO:0000256" key="1">
    <source>
        <dbReference type="SAM" id="MobiDB-lite"/>
    </source>
</evidence>
<dbReference type="EMBL" id="FMSV02000127">
    <property type="protein sequence ID" value="SEH04872.1"/>
    <property type="molecule type" value="Genomic_DNA"/>
</dbReference>
<dbReference type="InterPro" id="IPR001932">
    <property type="entry name" value="PPM-type_phosphatase-like_dom"/>
</dbReference>
<dbReference type="AlphaFoldDB" id="A0A1H6F450"/>
<evidence type="ECO:0000259" key="2">
    <source>
        <dbReference type="PROSITE" id="PS51746"/>
    </source>
</evidence>
<keyword evidence="4" id="KW-1185">Reference proteome</keyword>
<dbReference type="InterPro" id="IPR036457">
    <property type="entry name" value="PPM-type-like_dom_sf"/>
</dbReference>
<proteinExistence type="predicted"/>
<dbReference type="GO" id="GO:0004722">
    <property type="term" value="F:protein serine/threonine phosphatase activity"/>
    <property type="evidence" value="ECO:0007669"/>
    <property type="project" value="UniProtKB-EC"/>
</dbReference>
<sequence>MTINWEIQQAISQGGRNSQQDSIAVLHSEDGERHLLILADGMGGHKGGDLASQEVVKVAKAEWLACQQGAEIEKPHTLLKRIFVRAHEQINALGKAHQLNPPPSSTGVLLYIDQKQAWWSHIGDSRLYYFRGKKLNHRTKDHSVVQMLVDLGRIEESQMATHPDQGRLLKGLGGGSKEAIEPDFASSDSSSGDLFVICSDGFWEQIRPEVMTMALDYKNKDLSSSLQVLLNKAKKKGGSDGDNLSVLTARAPGNSFNLKYLLSGLSLVLLLSLLGLWSIFPATEKPQEQSKGRHADVTEPHLQVPAQAQAQLKPITTEIKSSSEIPLVTEKMESVEAKPLVSNSLISDPSAAEIIMDSAIDVPAPEYLTGNSIDNKAMQASTAKEIENPQKAANPVYQVMPEANKNTEILQNTGQESEPITKPAKDNSNKPVQTIPAPVQVQQNQPMLSNMAIEINTQHQKALHNKTRNTPTTAQDLVQAEVNTHPDTLPSASACNFTYEQNRNRILCYKSVLSRAPGNQVVIQELNKLFAYFQGKIDFALKENKLDEAKTLLKYQDEILSILPAMAIDDSLRFDVADKKNQLNTQLQQKIILEKQEKARQIQRKYQQLRQEKIHQAQDEAKWQADKRQALEAKRQADKRQALEAKRQADKRQALEAKRQADKRQAQEAKRQADKRQAQEAKRQADKRQAREARRQADKRQALEAKRQADKRQALEAEKKQQEQDMEELVFPGF</sequence>
<dbReference type="Gene3D" id="3.60.40.10">
    <property type="entry name" value="PPM-type phosphatase domain"/>
    <property type="match status" value="1"/>
</dbReference>
<evidence type="ECO:0000313" key="4">
    <source>
        <dbReference type="Proteomes" id="UP000236724"/>
    </source>
</evidence>
<feature type="domain" description="PPM-type phosphatase" evidence="2">
    <location>
        <begin position="6"/>
        <end position="251"/>
    </location>
</feature>
<dbReference type="Proteomes" id="UP000236724">
    <property type="component" value="Unassembled WGS sequence"/>
</dbReference>
<dbReference type="EC" id="3.1.3.16" evidence="3"/>
<dbReference type="OrthoDB" id="9816047at2"/>
<accession>A0A1H6F450</accession>
<dbReference type="SMART" id="SM00331">
    <property type="entry name" value="PP2C_SIG"/>
    <property type="match status" value="1"/>
</dbReference>
<dbReference type="RefSeq" id="WP_103918889.1">
    <property type="nucleotide sequence ID" value="NZ_FMSV02000127.1"/>
</dbReference>
<reference evidence="3 4" key="1">
    <citation type="submission" date="2016-10" db="EMBL/GenBank/DDBJ databases">
        <authorList>
            <person name="de Groot N.N."/>
        </authorList>
    </citation>
    <scope>NUCLEOTIDE SEQUENCE [LARGE SCALE GENOMIC DNA]</scope>
    <source>
        <strain evidence="3">MBHS1</strain>
    </source>
</reference>
<dbReference type="SMART" id="SM00332">
    <property type="entry name" value="PP2Cc"/>
    <property type="match status" value="1"/>
</dbReference>
<protein>
    <submittedName>
        <fullName evidence="3">Serine/threonine phosphatase stp</fullName>
        <ecNumber evidence="3">3.1.3.16</ecNumber>
    </submittedName>
</protein>
<dbReference type="SUPFAM" id="SSF81606">
    <property type="entry name" value="PP2C-like"/>
    <property type="match status" value="1"/>
</dbReference>
<dbReference type="PROSITE" id="PS51746">
    <property type="entry name" value="PPM_2"/>
    <property type="match status" value="1"/>
</dbReference>
<gene>
    <name evidence="3" type="primary">stp_1</name>
    <name evidence="3" type="ORF">MBHS_00724</name>
</gene>
<keyword evidence="3" id="KW-0378">Hydrolase</keyword>
<dbReference type="Pfam" id="PF13672">
    <property type="entry name" value="PP2C_2"/>
    <property type="match status" value="1"/>
</dbReference>
<feature type="region of interest" description="Disordered" evidence="1">
    <location>
        <begin position="625"/>
        <end position="734"/>
    </location>
</feature>
<evidence type="ECO:0000313" key="3">
    <source>
        <dbReference type="EMBL" id="SEH04872.1"/>
    </source>
</evidence>
<name>A0A1H6F450_9GAMM</name>
<feature type="compositionally biased region" description="Basic and acidic residues" evidence="1">
    <location>
        <begin position="625"/>
        <end position="723"/>
    </location>
</feature>
<dbReference type="CDD" id="cd00143">
    <property type="entry name" value="PP2Cc"/>
    <property type="match status" value="1"/>
</dbReference>
<organism evidence="3 4">
    <name type="scientific">Candidatus Venteria ishoeyi</name>
    <dbReference type="NCBI Taxonomy" id="1899563"/>
    <lineage>
        <taxon>Bacteria</taxon>
        <taxon>Pseudomonadati</taxon>
        <taxon>Pseudomonadota</taxon>
        <taxon>Gammaproteobacteria</taxon>
        <taxon>Thiotrichales</taxon>
        <taxon>Thiotrichaceae</taxon>
        <taxon>Venteria</taxon>
    </lineage>
</organism>